<dbReference type="Gene3D" id="3.30.200.20">
    <property type="entry name" value="Phosphorylase Kinase, domain 1"/>
    <property type="match status" value="1"/>
</dbReference>
<name>A0ABV2UAB9_9ACTN</name>
<feature type="repeat" description="WD" evidence="3">
    <location>
        <begin position="510"/>
        <end position="551"/>
    </location>
</feature>
<dbReference type="PRINTS" id="PR00320">
    <property type="entry name" value="GPROTEINBRPT"/>
</dbReference>
<keyword evidence="8" id="KW-1185">Reference proteome</keyword>
<feature type="domain" description="Protein kinase" evidence="6">
    <location>
        <begin position="14"/>
        <end position="280"/>
    </location>
</feature>
<sequence length="1449" mass="156958">MATWRRGDLILDLYEVLDVVRTGGMGLVHRVRHHGWDIDLAVKTPRRALVRSPDAIRDFEREAEVWVGLGLHPHIANCVYVRTLDGVPRVFAEWADGGSLAEAVRSRSLYGTDPLGSVLDVAIQSAWGLDHAHENGVVHQDVKPANVMLTRDSTVKVTDFGMARARMATGQFAGDADPFVSRGGLTPAYCSPEQARSPGGLTTATDTWSWAVTVLEMFLGRPPDPDGTAAGGVFDGFARSGVPDAVLPVPAEVADVLRECFTEDPAARPARLGPLAERLIRVHEREVGPYPRRAPAAATLLADGLSNHALSMLDLGRRDSAEELWTRALRADPHHPHARYNRGLHRWRTGVITDAELVDELESVRFGDPGDGVGEYLLALVHRERGDPVAAAALLRDADARTPGDPQIADALASVEHAPAPAQSVLPGEHEDWIVALALTPDGQVAVSADSSGGLRIWDLPTKECRQQFQLEKYRASAVAVRDDGQLVVVGGGVGRALVLDLEAAAGFELPGHPSWVGLVALTADQRHAVTSGFEGETVTWDLETREPLDVRQFESKADVLGAQGTLCSVIDYQRHTNSVYDVRTGELVHRFDRTVMSARFSGDGRLAVVDLGSTDVRLVDLESGEPRRELKTGFGRVAVNLDGTVGFSSGGRDEPSRVWDLGSGRCRLSLDPTPDTKEVVLSAAGRVAVTAEGKSMRVWHLPPAGPPAPWSYVRPHEAPDVAATAARAAALLAEAATLADTGRLDDAAGLIRAARALPGHRRHTEPVRLWRRLGALGRRTELVDAWAAGRIVPEGGRSWALEFSGRSPTALARAGNGAEAWVFDVETGQLLHTLSLHTGHISAVAMTADGRLAVSGGEDGRVVAWHPRDRRIVQLFTSPRDHVYYVAVSEDGQVALSGTADGLVTAWDIGSGRTIGRWEAHPGAVLAVAVSADHRYGLSRGQDVSVKIWDLREGELRWVLRGHHEWIGAARPSDDSRFVVTGGADAAVRVWRTADGQCEVVLTGHTDAVVDVLPSPDARRLLSCSVDGTVRLWDVVGARCVHVLAGHEGIVRSLAVTPDFRLAASGGEDRKARLWDLTTGRQLRAFTGFSDAVTHVALAPDGTLLLAGDEHGRLLTWALDWEYDFGSATGSLRPEAEPALDELRAEVAVPLPSRDDSRPALVEAFARLGDRQRHAVTRTLELAGELDKIVSRTDTGYRLYVRFVAEDAATREPTQIPSTAEGLALLLRPEAELNRSEEFWAGYFAKQLQDDLVTLAEAAPVLHREGDLAAAEHAWQLVVDVRSHLWDAGHVETQGAMLGWAAVLTDLHREPEALALVRAVTGERAQDLGPDHPATLEATAALASLLSASGEQAEAERMYADLLPRLVRRFGRDDGRTLDARVGLARVHHRLGRPGDAEPVLREVLAKRRLRLGDDHPKTLAVQTELDDVRGQGPTPEKPARRRWRRQR</sequence>
<dbReference type="InterPro" id="IPR011047">
    <property type="entry name" value="Quinoprotein_ADH-like_sf"/>
</dbReference>
<reference evidence="7 8" key="1">
    <citation type="submission" date="2024-06" db="EMBL/GenBank/DDBJ databases">
        <title>The Natural Products Discovery Center: Release of the First 8490 Sequenced Strains for Exploring Actinobacteria Biosynthetic Diversity.</title>
        <authorList>
            <person name="Kalkreuter E."/>
            <person name="Kautsar S.A."/>
            <person name="Yang D."/>
            <person name="Bader C.D."/>
            <person name="Teijaro C.N."/>
            <person name="Fluegel L."/>
            <person name="Davis C.M."/>
            <person name="Simpson J.R."/>
            <person name="Lauterbach L."/>
            <person name="Steele A.D."/>
            <person name="Gui C."/>
            <person name="Meng S."/>
            <person name="Li G."/>
            <person name="Viehrig K."/>
            <person name="Ye F."/>
            <person name="Su P."/>
            <person name="Kiefer A.F."/>
            <person name="Nichols A."/>
            <person name="Cepeda A.J."/>
            <person name="Yan W."/>
            <person name="Fan B."/>
            <person name="Jiang Y."/>
            <person name="Adhikari A."/>
            <person name="Zheng C.-J."/>
            <person name="Schuster L."/>
            <person name="Cowan T.M."/>
            <person name="Smanski M.J."/>
            <person name="Chevrette M.G."/>
            <person name="De Carvalho L.P.S."/>
            <person name="Shen B."/>
        </authorList>
    </citation>
    <scope>NUCLEOTIDE SEQUENCE [LARGE SCALE GENOMIC DNA]</scope>
    <source>
        <strain evidence="7 8">NPDC005137</strain>
    </source>
</reference>
<dbReference type="PROSITE" id="PS00108">
    <property type="entry name" value="PROTEIN_KINASE_ST"/>
    <property type="match status" value="1"/>
</dbReference>
<dbReference type="Gene3D" id="2.130.10.10">
    <property type="entry name" value="YVTN repeat-like/Quinoprotein amine dehydrogenase"/>
    <property type="match status" value="4"/>
</dbReference>
<dbReference type="Pfam" id="PF13432">
    <property type="entry name" value="TPR_16"/>
    <property type="match status" value="1"/>
</dbReference>
<dbReference type="PROSITE" id="PS50082">
    <property type="entry name" value="WD_REPEATS_2"/>
    <property type="match status" value="9"/>
</dbReference>
<dbReference type="InterPro" id="IPR011990">
    <property type="entry name" value="TPR-like_helical_dom_sf"/>
</dbReference>
<proteinExistence type="predicted"/>
<dbReference type="SUPFAM" id="SSF48452">
    <property type="entry name" value="TPR-like"/>
    <property type="match status" value="2"/>
</dbReference>
<feature type="repeat" description="WD" evidence="3">
    <location>
        <begin position="961"/>
        <end position="1002"/>
    </location>
</feature>
<dbReference type="Pfam" id="PF13374">
    <property type="entry name" value="TPR_10"/>
    <property type="match status" value="1"/>
</dbReference>
<dbReference type="Pfam" id="PF00400">
    <property type="entry name" value="WD40"/>
    <property type="match status" value="7"/>
</dbReference>
<dbReference type="Pfam" id="PF00069">
    <property type="entry name" value="Pkinase"/>
    <property type="match status" value="1"/>
</dbReference>
<dbReference type="PROSITE" id="PS50005">
    <property type="entry name" value="TPR"/>
    <property type="match status" value="1"/>
</dbReference>
<evidence type="ECO:0000256" key="4">
    <source>
        <dbReference type="PROSITE-ProRule" id="PRU00339"/>
    </source>
</evidence>
<dbReference type="CDD" id="cd00200">
    <property type="entry name" value="WD40"/>
    <property type="match status" value="1"/>
</dbReference>
<feature type="repeat" description="WD" evidence="3">
    <location>
        <begin position="835"/>
        <end position="876"/>
    </location>
</feature>
<feature type="repeat" description="WD" evidence="3">
    <location>
        <begin position="877"/>
        <end position="918"/>
    </location>
</feature>
<dbReference type="SUPFAM" id="SSF50998">
    <property type="entry name" value="Quinoprotein alcohol dehydrogenase-like"/>
    <property type="match status" value="2"/>
</dbReference>
<gene>
    <name evidence="7" type="ORF">ABZV61_18715</name>
</gene>
<evidence type="ECO:0000256" key="5">
    <source>
        <dbReference type="SAM" id="MobiDB-lite"/>
    </source>
</evidence>
<dbReference type="SMART" id="SM00220">
    <property type="entry name" value="S_TKc"/>
    <property type="match status" value="1"/>
</dbReference>
<keyword evidence="7" id="KW-0808">Transferase</keyword>
<dbReference type="PANTHER" id="PTHR19848">
    <property type="entry name" value="WD40 REPEAT PROTEIN"/>
    <property type="match status" value="1"/>
</dbReference>
<evidence type="ECO:0000256" key="2">
    <source>
        <dbReference type="ARBA" id="ARBA00022737"/>
    </source>
</evidence>
<keyword evidence="1 3" id="KW-0853">WD repeat</keyword>
<dbReference type="InterPro" id="IPR000719">
    <property type="entry name" value="Prot_kinase_dom"/>
</dbReference>
<dbReference type="Gene3D" id="1.25.40.10">
    <property type="entry name" value="Tetratricopeptide repeat domain"/>
    <property type="match status" value="2"/>
</dbReference>
<dbReference type="InterPro" id="IPR019775">
    <property type="entry name" value="WD40_repeat_CS"/>
</dbReference>
<evidence type="ECO:0000259" key="6">
    <source>
        <dbReference type="PROSITE" id="PS50011"/>
    </source>
</evidence>
<dbReference type="CDD" id="cd14014">
    <property type="entry name" value="STKc_PknB_like"/>
    <property type="match status" value="1"/>
</dbReference>
<dbReference type="Gene3D" id="1.10.510.10">
    <property type="entry name" value="Transferase(Phosphotransferase) domain 1"/>
    <property type="match status" value="1"/>
</dbReference>
<feature type="repeat" description="WD" evidence="3">
    <location>
        <begin position="1045"/>
        <end position="1086"/>
    </location>
</feature>
<dbReference type="GO" id="GO:0016301">
    <property type="term" value="F:kinase activity"/>
    <property type="evidence" value="ECO:0007669"/>
    <property type="project" value="UniProtKB-KW"/>
</dbReference>
<dbReference type="InterPro" id="IPR008271">
    <property type="entry name" value="Ser/Thr_kinase_AS"/>
</dbReference>
<dbReference type="InterPro" id="IPR011009">
    <property type="entry name" value="Kinase-like_dom_sf"/>
</dbReference>
<evidence type="ECO:0000313" key="7">
    <source>
        <dbReference type="EMBL" id="MET8434790.1"/>
    </source>
</evidence>
<evidence type="ECO:0000256" key="1">
    <source>
        <dbReference type="ARBA" id="ARBA00022574"/>
    </source>
</evidence>
<keyword evidence="4" id="KW-0802">TPR repeat</keyword>
<accession>A0ABV2UAB9</accession>
<dbReference type="InterPro" id="IPR015943">
    <property type="entry name" value="WD40/YVTN_repeat-like_dom_sf"/>
</dbReference>
<feature type="repeat" description="WD" evidence="3">
    <location>
        <begin position="919"/>
        <end position="960"/>
    </location>
</feature>
<organism evidence="7 8">
    <name type="scientific">Streptomyces sp. 900116325</name>
    <dbReference type="NCBI Taxonomy" id="3154295"/>
    <lineage>
        <taxon>Bacteria</taxon>
        <taxon>Bacillati</taxon>
        <taxon>Actinomycetota</taxon>
        <taxon>Actinomycetes</taxon>
        <taxon>Kitasatosporales</taxon>
        <taxon>Streptomycetaceae</taxon>
        <taxon>Streptomyces</taxon>
    </lineage>
</organism>
<comment type="caution">
    <text evidence="7">The sequence shown here is derived from an EMBL/GenBank/DDBJ whole genome shotgun (WGS) entry which is preliminary data.</text>
</comment>
<dbReference type="InterPro" id="IPR019734">
    <property type="entry name" value="TPR_rpt"/>
</dbReference>
<protein>
    <submittedName>
        <fullName evidence="7">Protein kinase</fullName>
    </submittedName>
</protein>
<feature type="repeat" description="TPR" evidence="4">
    <location>
        <begin position="302"/>
        <end position="335"/>
    </location>
</feature>
<dbReference type="RefSeq" id="WP_356710267.1">
    <property type="nucleotide sequence ID" value="NZ_JBEXIP010000013.1"/>
</dbReference>
<dbReference type="PROSITE" id="PS50294">
    <property type="entry name" value="WD_REPEATS_REGION"/>
    <property type="match status" value="6"/>
</dbReference>
<dbReference type="InterPro" id="IPR020472">
    <property type="entry name" value="WD40_PAC1"/>
</dbReference>
<dbReference type="SUPFAM" id="SSF56112">
    <property type="entry name" value="Protein kinase-like (PK-like)"/>
    <property type="match status" value="1"/>
</dbReference>
<dbReference type="EMBL" id="JBEXIP010000013">
    <property type="protein sequence ID" value="MET8434790.1"/>
    <property type="molecule type" value="Genomic_DNA"/>
</dbReference>
<keyword evidence="2" id="KW-0677">Repeat</keyword>
<dbReference type="Proteomes" id="UP001550044">
    <property type="component" value="Unassembled WGS sequence"/>
</dbReference>
<dbReference type="InterPro" id="IPR001680">
    <property type="entry name" value="WD40_rpt"/>
</dbReference>
<evidence type="ECO:0000256" key="3">
    <source>
        <dbReference type="PROSITE-ProRule" id="PRU00221"/>
    </source>
</evidence>
<dbReference type="PROSITE" id="PS50011">
    <property type="entry name" value="PROTEIN_KINASE_DOM"/>
    <property type="match status" value="1"/>
</dbReference>
<evidence type="ECO:0000313" key="8">
    <source>
        <dbReference type="Proteomes" id="UP001550044"/>
    </source>
</evidence>
<dbReference type="PROSITE" id="PS00678">
    <property type="entry name" value="WD_REPEATS_1"/>
    <property type="match status" value="3"/>
</dbReference>
<feature type="repeat" description="WD" evidence="3">
    <location>
        <begin position="427"/>
        <end position="468"/>
    </location>
</feature>
<feature type="repeat" description="WD" evidence="3">
    <location>
        <begin position="1087"/>
        <end position="1118"/>
    </location>
</feature>
<feature type="repeat" description="WD" evidence="3">
    <location>
        <begin position="1003"/>
        <end position="1044"/>
    </location>
</feature>
<keyword evidence="7" id="KW-0418">Kinase</keyword>
<dbReference type="PANTHER" id="PTHR19848:SF8">
    <property type="entry name" value="F-BOX AND WD REPEAT DOMAIN CONTAINING 7"/>
    <property type="match status" value="1"/>
</dbReference>
<feature type="region of interest" description="Disordered" evidence="5">
    <location>
        <begin position="1416"/>
        <end position="1449"/>
    </location>
</feature>
<dbReference type="SMART" id="SM00320">
    <property type="entry name" value="WD40"/>
    <property type="match status" value="13"/>
</dbReference>